<keyword evidence="5" id="KW-1185">Reference proteome</keyword>
<dbReference type="PANTHER" id="PTHR37312">
    <property type="entry name" value="MEMBRANE-BOUND ACYLTRANSFERASE YKRP-RELATED"/>
    <property type="match status" value="1"/>
</dbReference>
<evidence type="ECO:0000259" key="3">
    <source>
        <dbReference type="Pfam" id="PF01757"/>
    </source>
</evidence>
<feature type="transmembrane region" description="Helical" evidence="2">
    <location>
        <begin position="181"/>
        <end position="199"/>
    </location>
</feature>
<reference evidence="5" key="1">
    <citation type="submission" date="2016-10" db="EMBL/GenBank/DDBJ databases">
        <authorList>
            <person name="Varghese N."/>
            <person name="Submissions S."/>
        </authorList>
    </citation>
    <scope>NUCLEOTIDE SEQUENCE [LARGE SCALE GENOMIC DNA]</scope>
    <source>
        <strain evidence="5">CGMCC 4.6825</strain>
    </source>
</reference>
<dbReference type="AlphaFoldDB" id="A0A1H9PJ95"/>
<feature type="region of interest" description="Disordered" evidence="1">
    <location>
        <begin position="411"/>
        <end position="431"/>
    </location>
</feature>
<evidence type="ECO:0000256" key="1">
    <source>
        <dbReference type="SAM" id="MobiDB-lite"/>
    </source>
</evidence>
<dbReference type="PANTHER" id="PTHR37312:SF1">
    <property type="entry name" value="MEMBRANE-BOUND ACYLTRANSFERASE YKRP-RELATED"/>
    <property type="match status" value="1"/>
</dbReference>
<sequence>MASHGPSRAAARGEHEGTDISTEPFPVPSRLCAYTDLTAIVLIMLQAGYTRTPLPSARPAPLASPVERPSALPASAKTGRPSGRRDPFLDNAKYLTIVLVGAGHLWAPMQGDSRAAGALYATVYAFHMPAFIIISGYLSRSYEGTPRQIVRLVTGVLVPYLAFQTVYTLFMRWLDDPQREFHYQEPGFALWFLVALFVWRLTTPVWKNLRWPVPVALAIAVGASVTPSVGNDLDLMRIAQFLPFFVLGLQLRPEHFALVQQRAARRLAVPVVACALLLAYWAVPRMSSGWFLREKSAEEMGVPAWVGATMVLAVFGCGLVLTACFLAWVPRRHLWFTTLGAGTLYAYLLHVYPIQLSRELDWYSLDWVGHPAGRVALTVLVAAMMTLLCTSPVRKLFRPLMEPDMPWFFRGDRRTGGGTHGERQRRGRPAG</sequence>
<feature type="transmembrane region" description="Helical" evidence="2">
    <location>
        <begin position="303"/>
        <end position="327"/>
    </location>
</feature>
<keyword evidence="2" id="KW-0812">Transmembrane</keyword>
<dbReference type="STRING" id="943816.AN217_01155"/>
<feature type="region of interest" description="Disordered" evidence="1">
    <location>
        <begin position="1"/>
        <end position="23"/>
    </location>
</feature>
<gene>
    <name evidence="4" type="ORF">SAMN05421870_10263</name>
</gene>
<evidence type="ECO:0000256" key="2">
    <source>
        <dbReference type="SAM" id="Phobius"/>
    </source>
</evidence>
<dbReference type="EMBL" id="FOGO01000002">
    <property type="protein sequence ID" value="SER48311.1"/>
    <property type="molecule type" value="Genomic_DNA"/>
</dbReference>
<protein>
    <submittedName>
        <fullName evidence="4">Fucose 4-O-acetylase</fullName>
    </submittedName>
</protein>
<dbReference type="Proteomes" id="UP000182841">
    <property type="component" value="Unassembled WGS sequence"/>
</dbReference>
<evidence type="ECO:0000313" key="5">
    <source>
        <dbReference type="Proteomes" id="UP000182841"/>
    </source>
</evidence>
<accession>A0A1H9PJ95</accession>
<evidence type="ECO:0000313" key="4">
    <source>
        <dbReference type="EMBL" id="SER48311.1"/>
    </source>
</evidence>
<feature type="compositionally biased region" description="Low complexity" evidence="1">
    <location>
        <begin position="56"/>
        <end position="65"/>
    </location>
</feature>
<organism evidence="4 5">
    <name type="scientific">Streptomyces qinglanensis</name>
    <dbReference type="NCBI Taxonomy" id="943816"/>
    <lineage>
        <taxon>Bacteria</taxon>
        <taxon>Bacillati</taxon>
        <taxon>Actinomycetota</taxon>
        <taxon>Actinomycetes</taxon>
        <taxon>Kitasatosporales</taxon>
        <taxon>Streptomycetaceae</taxon>
        <taxon>Streptomyces</taxon>
    </lineage>
</organism>
<feature type="transmembrane region" description="Helical" evidence="2">
    <location>
        <begin position="263"/>
        <end position="283"/>
    </location>
</feature>
<keyword evidence="2" id="KW-0472">Membrane</keyword>
<name>A0A1H9PJ95_9ACTN</name>
<feature type="transmembrane region" description="Helical" evidence="2">
    <location>
        <begin position="334"/>
        <end position="352"/>
    </location>
</feature>
<feature type="transmembrane region" description="Helical" evidence="2">
    <location>
        <begin position="372"/>
        <end position="393"/>
    </location>
</feature>
<proteinExistence type="predicted"/>
<dbReference type="GO" id="GO:0016747">
    <property type="term" value="F:acyltransferase activity, transferring groups other than amino-acyl groups"/>
    <property type="evidence" value="ECO:0007669"/>
    <property type="project" value="InterPro"/>
</dbReference>
<feature type="domain" description="Acyltransferase 3" evidence="3">
    <location>
        <begin position="87"/>
        <end position="390"/>
    </location>
</feature>
<feature type="transmembrane region" description="Helical" evidence="2">
    <location>
        <begin position="149"/>
        <end position="169"/>
    </location>
</feature>
<dbReference type="InterPro" id="IPR052734">
    <property type="entry name" value="Nod_factor_acetyltransferase"/>
</dbReference>
<dbReference type="InterPro" id="IPR002656">
    <property type="entry name" value="Acyl_transf_3_dom"/>
</dbReference>
<feature type="region of interest" description="Disordered" evidence="1">
    <location>
        <begin position="56"/>
        <end position="85"/>
    </location>
</feature>
<keyword evidence="2" id="KW-1133">Transmembrane helix</keyword>
<feature type="transmembrane region" description="Helical" evidence="2">
    <location>
        <begin position="115"/>
        <end position="137"/>
    </location>
</feature>
<dbReference type="Pfam" id="PF01757">
    <property type="entry name" value="Acyl_transf_3"/>
    <property type="match status" value="1"/>
</dbReference>
<feature type="compositionally biased region" description="Basic and acidic residues" evidence="1">
    <location>
        <begin position="411"/>
        <end position="424"/>
    </location>
</feature>